<evidence type="ECO:0000313" key="1">
    <source>
        <dbReference type="EMBL" id="EAI5407824.1"/>
    </source>
</evidence>
<name>A0A5L9WSJ4_CAMFE</name>
<dbReference type="RefSeq" id="WP_065844101.1">
    <property type="nucleotide sequence ID" value="NZ_AABUZP020000005.1"/>
</dbReference>
<dbReference type="EMBL" id="AACCXK010000010">
    <property type="protein sequence ID" value="EAK0453308.1"/>
    <property type="molecule type" value="Genomic_DNA"/>
</dbReference>
<sequence length="157" mass="17856">MRLNSLFIVFIILLLLVLSGGALLWKFSQVGAPHTAAVQNISNDLGYSYKEAGNWFEKIAAFTKNDSILPTNLMFIEINDNAKFDQSQKYFELVIDRCDFYSVFCITRVANEFKVNLTIVKKGDDAIIHLNTDDKKAAQDIVSNLKKYNIHSKIKED</sequence>
<dbReference type="AlphaFoldDB" id="A0A5L9WSJ4"/>
<gene>
    <name evidence="2" type="ORF">AAH17_06490</name>
    <name evidence="3" type="ORF">AAH24_00210</name>
    <name evidence="1" type="ORF">BVH53_03825</name>
</gene>
<proteinExistence type="predicted"/>
<evidence type="ECO:0000313" key="2">
    <source>
        <dbReference type="EMBL" id="EAK0453308.1"/>
    </source>
</evidence>
<protein>
    <recommendedName>
        <fullName evidence="5">Periplasmic protein</fullName>
    </recommendedName>
</protein>
<accession>A0A5L9WSJ4</accession>
<reference evidence="3 4" key="1">
    <citation type="submission" date="2018-05" db="EMBL/GenBank/DDBJ databases">
        <authorList>
            <consortium name="PulseNet: The National Subtyping Network for Foodborne Disease Surveillance"/>
            <person name="Tarr C.L."/>
            <person name="Trees E."/>
            <person name="Katz L.S."/>
            <person name="Carleton-Romer H.A."/>
            <person name="Stroika S."/>
            <person name="Kucerova Z."/>
            <person name="Roache K.F."/>
            <person name="Sabol A.L."/>
            <person name="Besser J."/>
            <person name="Gerner-Smidt P."/>
        </authorList>
    </citation>
    <scope>NUCLEOTIDE SEQUENCE</scope>
    <source>
        <strain evidence="2">2014D-0197</strain>
        <strain evidence="1 4">2016D-0221</strain>
        <strain evidence="3">D4313</strain>
    </source>
</reference>
<dbReference type="Proteomes" id="UP000557842">
    <property type="component" value="Unassembled WGS sequence"/>
</dbReference>
<dbReference type="EMBL" id="AACCXM010000001">
    <property type="protein sequence ID" value="EAK0467797.1"/>
    <property type="molecule type" value="Genomic_DNA"/>
</dbReference>
<evidence type="ECO:0000313" key="4">
    <source>
        <dbReference type="Proteomes" id="UP000557842"/>
    </source>
</evidence>
<organism evidence="3">
    <name type="scientific">Campylobacter fetus</name>
    <dbReference type="NCBI Taxonomy" id="196"/>
    <lineage>
        <taxon>Bacteria</taxon>
        <taxon>Pseudomonadati</taxon>
        <taxon>Campylobacterota</taxon>
        <taxon>Epsilonproteobacteria</taxon>
        <taxon>Campylobacterales</taxon>
        <taxon>Campylobacteraceae</taxon>
        <taxon>Campylobacter</taxon>
    </lineage>
</organism>
<dbReference type="EMBL" id="AABQDW010000005">
    <property type="protein sequence ID" value="EAI5407824.1"/>
    <property type="molecule type" value="Genomic_DNA"/>
</dbReference>
<comment type="caution">
    <text evidence="3">The sequence shown here is derived from an EMBL/GenBank/DDBJ whole genome shotgun (WGS) entry which is preliminary data.</text>
</comment>
<evidence type="ECO:0008006" key="5">
    <source>
        <dbReference type="Google" id="ProtNLM"/>
    </source>
</evidence>
<evidence type="ECO:0000313" key="3">
    <source>
        <dbReference type="EMBL" id="EAK0467797.1"/>
    </source>
</evidence>